<dbReference type="InterPro" id="IPR044668">
    <property type="entry name" value="PuuD-like"/>
</dbReference>
<dbReference type="GO" id="GO:0006598">
    <property type="term" value="P:polyamine catabolic process"/>
    <property type="evidence" value="ECO:0007669"/>
    <property type="project" value="TreeGrafter"/>
</dbReference>
<dbReference type="PANTHER" id="PTHR43235:SF1">
    <property type="entry name" value="GLUTAMINE AMIDOTRANSFERASE PB2B2.05-RELATED"/>
    <property type="match status" value="1"/>
</dbReference>
<sequence length="252" mass="26670">MSSNASEAPRPRIGLTTYYQEAEWGVWKTDAVLLPGTYVQAVVAAGGTPVLLPPVGTDPSIVDLLDGLIISGGTDVGPEHYGAEPHVQTRAQPSRDLHDLALTRAALAAEVPLFSICRGAQVLNVALGGTLIQHIPDVNPDAQYQPAPGMFGEVEFATVPGSLSEDLLGPRASAPCYHHQALDQVAAGLRVTASAADGTIEAVETTSGGWVLGVQFHPEQNPDDLRLFEGFIDAARTYRRTRTEGIHVGQHV</sequence>
<name>A0A4R5TU11_9MICC</name>
<dbReference type="SUPFAM" id="SSF52317">
    <property type="entry name" value="Class I glutamine amidotransferase-like"/>
    <property type="match status" value="1"/>
</dbReference>
<accession>A0A4R5TU11</accession>
<gene>
    <name evidence="1" type="ORF">E2F48_11850</name>
</gene>
<dbReference type="PROSITE" id="PS51273">
    <property type="entry name" value="GATASE_TYPE_1"/>
    <property type="match status" value="1"/>
</dbReference>
<reference evidence="1 2" key="1">
    <citation type="submission" date="2019-03" db="EMBL/GenBank/DDBJ databases">
        <title>Arthrobacter sp. nov., an bacterium isolated from biocrust in Mu Us Desert.</title>
        <authorList>
            <person name="Lixiong L."/>
        </authorList>
    </citation>
    <scope>NUCLEOTIDE SEQUENCE [LARGE SCALE GENOMIC DNA]</scope>
    <source>
        <strain evidence="1 2">SLN-3</strain>
    </source>
</reference>
<proteinExistence type="predicted"/>
<dbReference type="Gene3D" id="3.40.50.880">
    <property type="match status" value="1"/>
</dbReference>
<evidence type="ECO:0000313" key="2">
    <source>
        <dbReference type="Proteomes" id="UP000295411"/>
    </source>
</evidence>
<organism evidence="1 2">
    <name type="scientific">Arthrobacter crusticola</name>
    <dbReference type="NCBI Taxonomy" id="2547960"/>
    <lineage>
        <taxon>Bacteria</taxon>
        <taxon>Bacillati</taxon>
        <taxon>Actinomycetota</taxon>
        <taxon>Actinomycetes</taxon>
        <taxon>Micrococcales</taxon>
        <taxon>Micrococcaceae</taxon>
        <taxon>Arthrobacter</taxon>
    </lineage>
</organism>
<dbReference type="InterPro" id="IPR029062">
    <property type="entry name" value="Class_I_gatase-like"/>
</dbReference>
<dbReference type="GO" id="GO:0033969">
    <property type="term" value="F:gamma-glutamyl-gamma-aminobutyrate hydrolase activity"/>
    <property type="evidence" value="ECO:0007669"/>
    <property type="project" value="TreeGrafter"/>
</dbReference>
<protein>
    <submittedName>
        <fullName evidence="1">Gamma-glutamyl-gamma-aminobutyrate hydrolase family protein</fullName>
    </submittedName>
</protein>
<dbReference type="EMBL" id="SMTK01000004">
    <property type="protein sequence ID" value="TDK24525.1"/>
    <property type="molecule type" value="Genomic_DNA"/>
</dbReference>
<evidence type="ECO:0000313" key="1">
    <source>
        <dbReference type="EMBL" id="TDK24525.1"/>
    </source>
</evidence>
<dbReference type="AlphaFoldDB" id="A0A4R5TU11"/>
<dbReference type="GO" id="GO:0005829">
    <property type="term" value="C:cytosol"/>
    <property type="evidence" value="ECO:0007669"/>
    <property type="project" value="TreeGrafter"/>
</dbReference>
<dbReference type="PANTHER" id="PTHR43235">
    <property type="entry name" value="GLUTAMINE AMIDOTRANSFERASE PB2B2.05-RELATED"/>
    <property type="match status" value="1"/>
</dbReference>
<comment type="caution">
    <text evidence="1">The sequence shown here is derived from an EMBL/GenBank/DDBJ whole genome shotgun (WGS) entry which is preliminary data.</text>
</comment>
<dbReference type="CDD" id="cd01745">
    <property type="entry name" value="GATase1_2"/>
    <property type="match status" value="1"/>
</dbReference>
<dbReference type="RefSeq" id="WP_133404203.1">
    <property type="nucleotide sequence ID" value="NZ_SMTK01000004.1"/>
</dbReference>
<dbReference type="Pfam" id="PF07722">
    <property type="entry name" value="Peptidase_C26"/>
    <property type="match status" value="1"/>
</dbReference>
<dbReference type="Proteomes" id="UP000295411">
    <property type="component" value="Unassembled WGS sequence"/>
</dbReference>
<keyword evidence="2" id="KW-1185">Reference proteome</keyword>
<dbReference type="OrthoDB" id="9813383at2"/>
<dbReference type="InterPro" id="IPR011697">
    <property type="entry name" value="Peptidase_C26"/>
</dbReference>
<keyword evidence="1" id="KW-0378">Hydrolase</keyword>